<name>A0A7W9M323_9PSEU</name>
<sequence>MTTIGQSRIAADDEDISVEELRLAARNHGMPLEALRYDVTPAGLHYLLIHYDIPDTADWSLDVLGRKWTLDELRALPAVTEQVTLECAGNGRAKLHPRPVSQPWLDEAVGCAAWTGTPLAPLLADLPPDAVDVVFTGLDHGLDRGVEQDYQRALPVAEALRPDVLLAYEMNGQPLLPQHGAPLRLVVPGWYGMTHVKWLGSITALDRPFDGFQQAVAYRITHEPDDEGTPVTRMLPKALMAPPGFPDFMTRQRFVDAGRVVLTGRAWSGHAPVAKVEVELDGTWVEAELGPAGDRYAWRRWECAWDATPGEHVLRVRATDADGLTQPLDQPWNRQGMANNTAQRVPVTVRP</sequence>
<dbReference type="PANTHER" id="PTHR19372">
    <property type="entry name" value="SULFITE REDUCTASE"/>
    <property type="match status" value="1"/>
</dbReference>
<evidence type="ECO:0000256" key="1">
    <source>
        <dbReference type="ARBA" id="ARBA00001924"/>
    </source>
</evidence>
<evidence type="ECO:0000256" key="5">
    <source>
        <dbReference type="SAM" id="MobiDB-lite"/>
    </source>
</evidence>
<reference evidence="8 9" key="1">
    <citation type="submission" date="2020-08" db="EMBL/GenBank/DDBJ databases">
        <title>Sequencing the genomes of 1000 actinobacteria strains.</title>
        <authorList>
            <person name="Klenk H.-P."/>
        </authorList>
    </citation>
    <scope>NUCLEOTIDE SEQUENCE [LARGE SCALE GENOMIC DNA]</scope>
    <source>
        <strain evidence="8 9">DSM 45486</strain>
    </source>
</reference>
<keyword evidence="4" id="KW-0560">Oxidoreductase</keyword>
<keyword evidence="9" id="KW-1185">Reference proteome</keyword>
<dbReference type="GO" id="GO:0020037">
    <property type="term" value="F:heme binding"/>
    <property type="evidence" value="ECO:0007669"/>
    <property type="project" value="TreeGrafter"/>
</dbReference>
<dbReference type="InterPro" id="IPR036374">
    <property type="entry name" value="OxRdtase_Mopterin-bd_sf"/>
</dbReference>
<dbReference type="CDD" id="cd02110">
    <property type="entry name" value="SO_family_Moco_dimer"/>
    <property type="match status" value="1"/>
</dbReference>
<dbReference type="Gene3D" id="2.60.40.650">
    <property type="match status" value="1"/>
</dbReference>
<evidence type="ECO:0000259" key="6">
    <source>
        <dbReference type="Pfam" id="PF00174"/>
    </source>
</evidence>
<keyword evidence="3" id="KW-0479">Metal-binding</keyword>
<evidence type="ECO:0000313" key="9">
    <source>
        <dbReference type="Proteomes" id="UP000552097"/>
    </source>
</evidence>
<evidence type="ECO:0000256" key="2">
    <source>
        <dbReference type="ARBA" id="ARBA00022505"/>
    </source>
</evidence>
<dbReference type="EMBL" id="JACHMO010000001">
    <property type="protein sequence ID" value="MBB5805585.1"/>
    <property type="molecule type" value="Genomic_DNA"/>
</dbReference>
<feature type="region of interest" description="Disordered" evidence="5">
    <location>
        <begin position="331"/>
        <end position="351"/>
    </location>
</feature>
<dbReference type="GO" id="GO:0006790">
    <property type="term" value="P:sulfur compound metabolic process"/>
    <property type="evidence" value="ECO:0007669"/>
    <property type="project" value="TreeGrafter"/>
</dbReference>
<dbReference type="SUPFAM" id="SSF56524">
    <property type="entry name" value="Oxidoreductase molybdopterin-binding domain"/>
    <property type="match status" value="1"/>
</dbReference>
<dbReference type="Pfam" id="PF00174">
    <property type="entry name" value="Oxidored_molyb"/>
    <property type="match status" value="1"/>
</dbReference>
<feature type="domain" description="Oxidoreductase molybdopterin-binding" evidence="6">
    <location>
        <begin position="50"/>
        <end position="212"/>
    </location>
</feature>
<evidence type="ECO:0000259" key="7">
    <source>
        <dbReference type="Pfam" id="PF03404"/>
    </source>
</evidence>
<dbReference type="InterPro" id="IPR014756">
    <property type="entry name" value="Ig_E-set"/>
</dbReference>
<dbReference type="InterPro" id="IPR008335">
    <property type="entry name" value="Mopterin_OxRdtase_euk"/>
</dbReference>
<evidence type="ECO:0000256" key="4">
    <source>
        <dbReference type="ARBA" id="ARBA00023002"/>
    </source>
</evidence>
<dbReference type="GO" id="GO:0030151">
    <property type="term" value="F:molybdenum ion binding"/>
    <property type="evidence" value="ECO:0007669"/>
    <property type="project" value="InterPro"/>
</dbReference>
<comment type="caution">
    <text evidence="8">The sequence shown here is derived from an EMBL/GenBank/DDBJ whole genome shotgun (WGS) entry which is preliminary data.</text>
</comment>
<dbReference type="AlphaFoldDB" id="A0A7W9M323"/>
<protein>
    <submittedName>
        <fullName evidence="8">DMSO/TMAO reductase YedYZ molybdopterin-dependent catalytic subunit</fullName>
    </submittedName>
</protein>
<dbReference type="RefSeq" id="WP_184924210.1">
    <property type="nucleotide sequence ID" value="NZ_JACHMO010000001.1"/>
</dbReference>
<feature type="compositionally biased region" description="Polar residues" evidence="5">
    <location>
        <begin position="332"/>
        <end position="343"/>
    </location>
</feature>
<dbReference type="InterPro" id="IPR000572">
    <property type="entry name" value="OxRdtase_Mopterin-bd_dom"/>
</dbReference>
<evidence type="ECO:0000313" key="8">
    <source>
        <dbReference type="EMBL" id="MBB5805585.1"/>
    </source>
</evidence>
<gene>
    <name evidence="8" type="ORF">F4560_005353</name>
</gene>
<organism evidence="8 9">
    <name type="scientific">Saccharothrix ecbatanensis</name>
    <dbReference type="NCBI Taxonomy" id="1105145"/>
    <lineage>
        <taxon>Bacteria</taxon>
        <taxon>Bacillati</taxon>
        <taxon>Actinomycetota</taxon>
        <taxon>Actinomycetes</taxon>
        <taxon>Pseudonocardiales</taxon>
        <taxon>Pseudonocardiaceae</taxon>
        <taxon>Saccharothrix</taxon>
    </lineage>
</organism>
<dbReference type="Gene3D" id="3.90.420.10">
    <property type="entry name" value="Oxidoreductase, molybdopterin-binding domain"/>
    <property type="match status" value="1"/>
</dbReference>
<proteinExistence type="predicted"/>
<dbReference type="GO" id="GO:0043546">
    <property type="term" value="F:molybdopterin cofactor binding"/>
    <property type="evidence" value="ECO:0007669"/>
    <property type="project" value="TreeGrafter"/>
</dbReference>
<dbReference type="PANTHER" id="PTHR19372:SF7">
    <property type="entry name" value="SULFITE OXIDASE, MITOCHONDRIAL"/>
    <property type="match status" value="1"/>
</dbReference>
<keyword evidence="2" id="KW-0500">Molybdenum</keyword>
<dbReference type="Proteomes" id="UP000552097">
    <property type="component" value="Unassembled WGS sequence"/>
</dbReference>
<feature type="domain" description="Moybdenum cofactor oxidoreductase dimerisation" evidence="7">
    <location>
        <begin position="257"/>
        <end position="349"/>
    </location>
</feature>
<dbReference type="InterPro" id="IPR005066">
    <property type="entry name" value="MoCF_OxRdtse_dimer"/>
</dbReference>
<dbReference type="PRINTS" id="PR00407">
    <property type="entry name" value="EUMOPTERIN"/>
</dbReference>
<accession>A0A7W9M323</accession>
<dbReference type="Pfam" id="PF03404">
    <property type="entry name" value="Mo-co_dimer"/>
    <property type="match status" value="1"/>
</dbReference>
<dbReference type="SUPFAM" id="SSF81296">
    <property type="entry name" value="E set domains"/>
    <property type="match status" value="1"/>
</dbReference>
<evidence type="ECO:0000256" key="3">
    <source>
        <dbReference type="ARBA" id="ARBA00022723"/>
    </source>
</evidence>
<dbReference type="GO" id="GO:0008482">
    <property type="term" value="F:sulfite oxidase activity"/>
    <property type="evidence" value="ECO:0007669"/>
    <property type="project" value="TreeGrafter"/>
</dbReference>
<comment type="cofactor">
    <cofactor evidence="1">
        <name>Mo-molybdopterin</name>
        <dbReference type="ChEBI" id="CHEBI:71302"/>
    </cofactor>
</comment>